<dbReference type="InterPro" id="IPR035097">
    <property type="entry name" value="M29_N-terminal"/>
</dbReference>
<evidence type="ECO:0000256" key="7">
    <source>
        <dbReference type="ARBA" id="ARBA00022723"/>
    </source>
</evidence>
<dbReference type="Pfam" id="PF02073">
    <property type="entry name" value="Peptidase_M29"/>
    <property type="match status" value="1"/>
</dbReference>
<keyword evidence="7" id="KW-0479">Metal-binding</keyword>
<dbReference type="EMBL" id="UOEA01000059">
    <property type="protein sequence ID" value="VAV84034.1"/>
    <property type="molecule type" value="Genomic_DNA"/>
</dbReference>
<keyword evidence="9" id="KW-0482">Metalloprotease</keyword>
<dbReference type="InterPro" id="IPR052170">
    <property type="entry name" value="M29_Exopeptidase"/>
</dbReference>
<evidence type="ECO:0000256" key="2">
    <source>
        <dbReference type="ARBA" id="ARBA00001946"/>
    </source>
</evidence>
<evidence type="ECO:0000256" key="5">
    <source>
        <dbReference type="ARBA" id="ARBA00022438"/>
    </source>
</evidence>
<name>A0A3B0QQR4_9ZZZZ</name>
<dbReference type="PANTHER" id="PTHR34448:SF1">
    <property type="entry name" value="BLL6088 PROTEIN"/>
    <property type="match status" value="1"/>
</dbReference>
<evidence type="ECO:0000256" key="6">
    <source>
        <dbReference type="ARBA" id="ARBA00022670"/>
    </source>
</evidence>
<evidence type="ECO:0000256" key="1">
    <source>
        <dbReference type="ARBA" id="ARBA00001941"/>
    </source>
</evidence>
<comment type="cofactor">
    <cofactor evidence="1">
        <name>Co(2+)</name>
        <dbReference type="ChEBI" id="CHEBI:48828"/>
    </cofactor>
</comment>
<evidence type="ECO:0000256" key="4">
    <source>
        <dbReference type="ARBA" id="ARBA00008236"/>
    </source>
</evidence>
<dbReference type="GO" id="GO:0006508">
    <property type="term" value="P:proteolysis"/>
    <property type="evidence" value="ECO:0007669"/>
    <property type="project" value="UniProtKB-KW"/>
</dbReference>
<comment type="cofactor">
    <cofactor evidence="2">
        <name>Mg(2+)</name>
        <dbReference type="ChEBI" id="CHEBI:18420"/>
    </cofactor>
</comment>
<reference evidence="10" key="1">
    <citation type="submission" date="2018-06" db="EMBL/GenBank/DDBJ databases">
        <authorList>
            <person name="Zhirakovskaya E."/>
        </authorList>
    </citation>
    <scope>NUCLEOTIDE SEQUENCE</scope>
</reference>
<protein>
    <submittedName>
        <fullName evidence="10">Aminopeptidase</fullName>
    </submittedName>
</protein>
<keyword evidence="8" id="KW-0378">Hydrolase</keyword>
<dbReference type="SUPFAM" id="SSF144052">
    <property type="entry name" value="Thermophilic metalloprotease-like"/>
    <property type="match status" value="1"/>
</dbReference>
<evidence type="ECO:0000256" key="3">
    <source>
        <dbReference type="ARBA" id="ARBA00001947"/>
    </source>
</evidence>
<dbReference type="GO" id="GO:0004177">
    <property type="term" value="F:aminopeptidase activity"/>
    <property type="evidence" value="ECO:0007669"/>
    <property type="project" value="UniProtKB-KW"/>
</dbReference>
<comment type="similarity">
    <text evidence="4">Belongs to the peptidase M29 family.</text>
</comment>
<organism evidence="10">
    <name type="scientific">hydrothermal vent metagenome</name>
    <dbReference type="NCBI Taxonomy" id="652676"/>
    <lineage>
        <taxon>unclassified sequences</taxon>
        <taxon>metagenomes</taxon>
        <taxon>ecological metagenomes</taxon>
    </lineage>
</organism>
<dbReference type="GO" id="GO:0008237">
    <property type="term" value="F:metallopeptidase activity"/>
    <property type="evidence" value="ECO:0007669"/>
    <property type="project" value="UniProtKB-KW"/>
</dbReference>
<dbReference type="InterPro" id="IPR000787">
    <property type="entry name" value="Peptidase_M29"/>
</dbReference>
<dbReference type="PANTHER" id="PTHR34448">
    <property type="entry name" value="AMINOPEPTIDASE"/>
    <property type="match status" value="1"/>
</dbReference>
<evidence type="ECO:0000313" key="10">
    <source>
        <dbReference type="EMBL" id="VAV84034.1"/>
    </source>
</evidence>
<sequence length="356" mass="39497">MADPRVVKLAGILVNHSLALKKGETVMIAASSELAKPLVLEVYREVVKKGGNPLLNIGLEETNNIFFKNASKAQLEHFPKTKLYEVKNVDCVVNIRAPHNKKSMSRIDPKKAGLRSKVMAPLGEVIVNKTRWVLCNFPTHALAQEADMSLSEYEDFLYGATNVDWSKVRAREMKLKKVLDKGSSVRIVGKETDLTLSIKGRKAIPCCGHRNMPDGEVFLSPVENSAEGHIFYEMPAIYQGREVTGIRLSFKKGKVVEASADKNEDFLISMLDTDKGGRYLGELGIAVNYGIKNFSKDILFDEKIGGTVHLAVGRSYTEAGGKNKSAIHWDMIKDLRKKGALYVDGKLIQKNGRFCL</sequence>
<dbReference type="AlphaFoldDB" id="A0A3B0QQR4"/>
<dbReference type="Gene3D" id="3.40.1830.10">
    <property type="entry name" value="Thermophilic metalloprotease (M29)"/>
    <property type="match status" value="1"/>
</dbReference>
<gene>
    <name evidence="10" type="ORF">MNBD_DELTA01-491</name>
</gene>
<dbReference type="GO" id="GO:0046872">
    <property type="term" value="F:metal ion binding"/>
    <property type="evidence" value="ECO:0007669"/>
    <property type="project" value="UniProtKB-KW"/>
</dbReference>
<accession>A0A3B0QQR4</accession>
<proteinExistence type="inferred from homology"/>
<keyword evidence="6" id="KW-0645">Protease</keyword>
<evidence type="ECO:0000256" key="8">
    <source>
        <dbReference type="ARBA" id="ARBA00022801"/>
    </source>
</evidence>
<evidence type="ECO:0000256" key="9">
    <source>
        <dbReference type="ARBA" id="ARBA00023049"/>
    </source>
</evidence>
<comment type="cofactor">
    <cofactor evidence="3">
        <name>Zn(2+)</name>
        <dbReference type="ChEBI" id="CHEBI:29105"/>
    </cofactor>
</comment>
<keyword evidence="5 10" id="KW-0031">Aminopeptidase</keyword>